<organism evidence="2 3">
    <name type="scientific">Folsomia candida</name>
    <name type="common">Springtail</name>
    <dbReference type="NCBI Taxonomy" id="158441"/>
    <lineage>
        <taxon>Eukaryota</taxon>
        <taxon>Metazoa</taxon>
        <taxon>Ecdysozoa</taxon>
        <taxon>Arthropoda</taxon>
        <taxon>Hexapoda</taxon>
        <taxon>Collembola</taxon>
        <taxon>Entomobryomorpha</taxon>
        <taxon>Isotomoidea</taxon>
        <taxon>Isotomidae</taxon>
        <taxon>Proisotominae</taxon>
        <taxon>Folsomia</taxon>
    </lineage>
</organism>
<feature type="region of interest" description="Disordered" evidence="1">
    <location>
        <begin position="125"/>
        <end position="167"/>
    </location>
</feature>
<evidence type="ECO:0008006" key="4">
    <source>
        <dbReference type="Google" id="ProtNLM"/>
    </source>
</evidence>
<dbReference type="AlphaFoldDB" id="A0A226DMQ0"/>
<dbReference type="OMA" id="CKERGHY"/>
<accession>A0A226DMQ0</accession>
<protein>
    <recommendedName>
        <fullName evidence="4">CCHC-type domain-containing protein</fullName>
    </recommendedName>
</protein>
<feature type="region of interest" description="Disordered" evidence="1">
    <location>
        <begin position="21"/>
        <end position="80"/>
    </location>
</feature>
<comment type="caution">
    <text evidence="2">The sequence shown here is derived from an EMBL/GenBank/DDBJ whole genome shotgun (WGS) entry which is preliminary data.</text>
</comment>
<dbReference type="EMBL" id="LNIX01000015">
    <property type="protein sequence ID" value="OXA46390.1"/>
    <property type="molecule type" value="Genomic_DNA"/>
</dbReference>
<name>A0A226DMQ0_FOLCA</name>
<sequence>MDYIELNYKGPAGGLRRAVLGNDGRGRGGGSFRGGDNGRGRGFGRNRNGVHSRGRGGGGFGNGRGSGGFGRGRASYTKKQKCRKCKERGHYGDVCPYTVEEAASKIAAALQKHADAANNALQKNAAASAASAESSSSVPVAHKPPFAGWKPGFVMPPPPTNAAMDQN</sequence>
<keyword evidence="3" id="KW-1185">Reference proteome</keyword>
<evidence type="ECO:0000313" key="3">
    <source>
        <dbReference type="Proteomes" id="UP000198287"/>
    </source>
</evidence>
<dbReference type="Proteomes" id="UP000198287">
    <property type="component" value="Unassembled WGS sequence"/>
</dbReference>
<evidence type="ECO:0000313" key="2">
    <source>
        <dbReference type="EMBL" id="OXA46390.1"/>
    </source>
</evidence>
<feature type="compositionally biased region" description="Gly residues" evidence="1">
    <location>
        <begin position="27"/>
        <end position="41"/>
    </location>
</feature>
<gene>
    <name evidence="2" type="ORF">Fcan01_18665</name>
</gene>
<feature type="compositionally biased region" description="Low complexity" evidence="1">
    <location>
        <begin position="125"/>
        <end position="137"/>
    </location>
</feature>
<proteinExistence type="predicted"/>
<feature type="compositionally biased region" description="Gly residues" evidence="1">
    <location>
        <begin position="55"/>
        <end position="71"/>
    </location>
</feature>
<reference evidence="2 3" key="1">
    <citation type="submission" date="2015-12" db="EMBL/GenBank/DDBJ databases">
        <title>The genome of Folsomia candida.</title>
        <authorList>
            <person name="Faddeeva A."/>
            <person name="Derks M.F."/>
            <person name="Anvar Y."/>
            <person name="Smit S."/>
            <person name="Van Straalen N."/>
            <person name="Roelofs D."/>
        </authorList>
    </citation>
    <scope>NUCLEOTIDE SEQUENCE [LARGE SCALE GENOMIC DNA]</scope>
    <source>
        <strain evidence="2 3">VU population</strain>
        <tissue evidence="2">Whole body</tissue>
    </source>
</reference>
<feature type="compositionally biased region" description="Basic residues" evidence="1">
    <location>
        <begin position="42"/>
        <end position="54"/>
    </location>
</feature>
<evidence type="ECO:0000256" key="1">
    <source>
        <dbReference type="SAM" id="MobiDB-lite"/>
    </source>
</evidence>